<feature type="compositionally biased region" description="Basic and acidic residues" evidence="1">
    <location>
        <begin position="189"/>
        <end position="204"/>
    </location>
</feature>
<feature type="compositionally biased region" description="Basic and acidic residues" evidence="1">
    <location>
        <begin position="99"/>
        <end position="123"/>
    </location>
</feature>
<evidence type="ECO:0000313" key="3">
    <source>
        <dbReference type="Proteomes" id="UP000664277"/>
    </source>
</evidence>
<proteinExistence type="predicted"/>
<dbReference type="AlphaFoldDB" id="A0A8J7PM81"/>
<dbReference type="EMBL" id="JAFLCK010000018">
    <property type="protein sequence ID" value="MBN8661260.1"/>
    <property type="molecule type" value="Genomic_DNA"/>
</dbReference>
<feature type="region of interest" description="Disordered" evidence="1">
    <location>
        <begin position="84"/>
        <end position="221"/>
    </location>
</feature>
<evidence type="ECO:0000313" key="2">
    <source>
        <dbReference type="EMBL" id="MBN8661260.1"/>
    </source>
</evidence>
<sequence>MELNSYQLTKDKVVGEVADSRQKIDIQLYADVMKGMQDKKMICDRGDCLPGLPSIVIEPKPRDTCVERANGEIACGTEISPESIRGGKGKIDFPNPDFIKPDVTKPEQVKPEFIKPESVKPDFVKPVPEKPGSGDDQGEGGGKGKPKNPEECRDVGYLLSNPPIAVCLDDMNSGDGKKTPSRIGSERWGGNEKEQSGSQKDRIKTLPSGKGFIKLPGLVLE</sequence>
<evidence type="ECO:0000256" key="1">
    <source>
        <dbReference type="SAM" id="MobiDB-lite"/>
    </source>
</evidence>
<organism evidence="2 3">
    <name type="scientific">Candidatus Obscuribacter phosphatis</name>
    <dbReference type="NCBI Taxonomy" id="1906157"/>
    <lineage>
        <taxon>Bacteria</taxon>
        <taxon>Bacillati</taxon>
        <taxon>Candidatus Melainabacteria</taxon>
        <taxon>Candidatus Obscuribacterales</taxon>
        <taxon>Candidatus Obscuribacteraceae</taxon>
        <taxon>Candidatus Obscuribacter</taxon>
    </lineage>
</organism>
<gene>
    <name evidence="2" type="ORF">J0M35_12910</name>
</gene>
<comment type="caution">
    <text evidence="2">The sequence shown here is derived from an EMBL/GenBank/DDBJ whole genome shotgun (WGS) entry which is preliminary data.</text>
</comment>
<dbReference type="Proteomes" id="UP000664277">
    <property type="component" value="Unassembled WGS sequence"/>
</dbReference>
<reference evidence="2" key="1">
    <citation type="submission" date="2021-02" db="EMBL/GenBank/DDBJ databases">
        <title>Genome-Resolved Metagenomics of a Microbial Community Performing Photosynthetic Biological Nutrient Removal.</title>
        <authorList>
            <person name="Mcdaniel E.A."/>
        </authorList>
    </citation>
    <scope>NUCLEOTIDE SEQUENCE</scope>
    <source>
        <strain evidence="2">UWPOB_OBS1</strain>
    </source>
</reference>
<name>A0A8J7PM81_9BACT</name>
<accession>A0A8J7PM81</accession>
<protein>
    <submittedName>
        <fullName evidence="2">Uncharacterized protein</fullName>
    </submittedName>
</protein>